<feature type="region of interest" description="Disordered" evidence="1">
    <location>
        <begin position="146"/>
        <end position="174"/>
    </location>
</feature>
<reference evidence="2 3" key="1">
    <citation type="submission" date="2018-02" db="EMBL/GenBank/DDBJ databases">
        <title>Draft genome of wild Prunus yedoensis var. nudiflora.</title>
        <authorList>
            <person name="Baek S."/>
            <person name="Kim J.-H."/>
            <person name="Choi K."/>
            <person name="Kim G.-B."/>
            <person name="Cho A."/>
            <person name="Jang H."/>
            <person name="Shin C.-H."/>
            <person name="Yu H.-J."/>
            <person name="Mun J.-H."/>
        </authorList>
    </citation>
    <scope>NUCLEOTIDE SEQUENCE [LARGE SCALE GENOMIC DNA]</scope>
    <source>
        <strain evidence="3">cv. Jeju island</strain>
        <tissue evidence="2">Leaf</tissue>
    </source>
</reference>
<feature type="compositionally biased region" description="Basic and acidic residues" evidence="1">
    <location>
        <begin position="88"/>
        <end position="97"/>
    </location>
</feature>
<evidence type="ECO:0000313" key="2">
    <source>
        <dbReference type="EMBL" id="PQQ06222.1"/>
    </source>
</evidence>
<gene>
    <name evidence="2" type="ORF">Pyn_02771</name>
</gene>
<proteinExistence type="predicted"/>
<dbReference type="OrthoDB" id="1732944at2759"/>
<comment type="caution">
    <text evidence="2">The sequence shown here is derived from an EMBL/GenBank/DDBJ whole genome shotgun (WGS) entry which is preliminary data.</text>
</comment>
<dbReference type="AlphaFoldDB" id="A0A314YFE5"/>
<accession>A0A314YFE5</accession>
<name>A0A314YFE5_PRUYE</name>
<feature type="compositionally biased region" description="Acidic residues" evidence="1">
    <location>
        <begin position="76"/>
        <end position="87"/>
    </location>
</feature>
<evidence type="ECO:0000313" key="3">
    <source>
        <dbReference type="Proteomes" id="UP000250321"/>
    </source>
</evidence>
<evidence type="ECO:0000256" key="1">
    <source>
        <dbReference type="SAM" id="MobiDB-lite"/>
    </source>
</evidence>
<evidence type="ECO:0008006" key="4">
    <source>
        <dbReference type="Google" id="ProtNLM"/>
    </source>
</evidence>
<sequence>MHSLLNCFDIGLPQFPYTGAFDEVPDEFFDELFSQQSQVTQVNVQVGNENVGTAEVPVHSQIAENVVHEEDTEKESSEEEDSEEDTYVEGRRWRIEDSGDESDKEIYETDNDATLDDNDLFDANIQSKFGGVGNTYLPKDFVAFEDEEDSDGNNSEKGFHSPNNSSSEEGERRRKYPEFCKSNLNNPKFEKGMLFGSKEDLKTALKNYSVMGNYAIKFVKNDKRRLTANYATRANPADQEL</sequence>
<protein>
    <recommendedName>
        <fullName evidence="4">Transposase MuDR plant domain-containing protein</fullName>
    </recommendedName>
</protein>
<dbReference type="EMBL" id="PJQY01000990">
    <property type="protein sequence ID" value="PQQ06222.1"/>
    <property type="molecule type" value="Genomic_DNA"/>
</dbReference>
<organism evidence="2 3">
    <name type="scientific">Prunus yedoensis var. nudiflora</name>
    <dbReference type="NCBI Taxonomy" id="2094558"/>
    <lineage>
        <taxon>Eukaryota</taxon>
        <taxon>Viridiplantae</taxon>
        <taxon>Streptophyta</taxon>
        <taxon>Embryophyta</taxon>
        <taxon>Tracheophyta</taxon>
        <taxon>Spermatophyta</taxon>
        <taxon>Magnoliopsida</taxon>
        <taxon>eudicotyledons</taxon>
        <taxon>Gunneridae</taxon>
        <taxon>Pentapetalae</taxon>
        <taxon>rosids</taxon>
        <taxon>fabids</taxon>
        <taxon>Rosales</taxon>
        <taxon>Rosaceae</taxon>
        <taxon>Amygdaloideae</taxon>
        <taxon>Amygdaleae</taxon>
        <taxon>Prunus</taxon>
    </lineage>
</organism>
<dbReference type="Proteomes" id="UP000250321">
    <property type="component" value="Unassembled WGS sequence"/>
</dbReference>
<keyword evidence="3" id="KW-1185">Reference proteome</keyword>
<feature type="region of interest" description="Disordered" evidence="1">
    <location>
        <begin position="67"/>
        <end position="105"/>
    </location>
</feature>